<dbReference type="PROSITE" id="PS00012">
    <property type="entry name" value="PHOSPHOPANTETHEINE"/>
    <property type="match status" value="1"/>
</dbReference>
<dbReference type="Proteomes" id="UP000622547">
    <property type="component" value="Unassembled WGS sequence"/>
</dbReference>
<dbReference type="Gene3D" id="1.10.1200.10">
    <property type="entry name" value="ACP-like"/>
    <property type="match status" value="1"/>
</dbReference>
<dbReference type="AlphaFoldDB" id="A0A8J3UGZ6"/>
<evidence type="ECO:0000256" key="3">
    <source>
        <dbReference type="ARBA" id="ARBA00022553"/>
    </source>
</evidence>
<dbReference type="Pfam" id="PF00550">
    <property type="entry name" value="PP-binding"/>
    <property type="match status" value="1"/>
</dbReference>
<comment type="cofactor">
    <cofactor evidence="1">
        <name>pantetheine 4'-phosphate</name>
        <dbReference type="ChEBI" id="CHEBI:47942"/>
    </cofactor>
</comment>
<feature type="domain" description="Carrier" evidence="4">
    <location>
        <begin position="56"/>
        <end position="130"/>
    </location>
</feature>
<dbReference type="PANTHER" id="PTHR44845">
    <property type="entry name" value="CARRIER DOMAIN-CONTAINING PROTEIN"/>
    <property type="match status" value="1"/>
</dbReference>
<dbReference type="PANTHER" id="PTHR44845:SF6">
    <property type="entry name" value="BETA-ALANINE-ACTIVATING ENZYME"/>
    <property type="match status" value="1"/>
</dbReference>
<comment type="caution">
    <text evidence="5">The sequence shown here is derived from an EMBL/GenBank/DDBJ whole genome shotgun (WGS) entry which is preliminary data.</text>
</comment>
<keyword evidence="6" id="KW-1185">Reference proteome</keyword>
<organism evidence="5 6">
    <name type="scientific">Planotetraspora phitsanulokensis</name>
    <dbReference type="NCBI Taxonomy" id="575192"/>
    <lineage>
        <taxon>Bacteria</taxon>
        <taxon>Bacillati</taxon>
        <taxon>Actinomycetota</taxon>
        <taxon>Actinomycetes</taxon>
        <taxon>Streptosporangiales</taxon>
        <taxon>Streptosporangiaceae</taxon>
        <taxon>Planotetraspora</taxon>
    </lineage>
</organism>
<dbReference type="SMART" id="SM00823">
    <property type="entry name" value="PKS_PP"/>
    <property type="match status" value="1"/>
</dbReference>
<protein>
    <recommendedName>
        <fullName evidence="4">Carrier domain-containing protein</fullName>
    </recommendedName>
</protein>
<name>A0A8J3UGZ6_9ACTN</name>
<dbReference type="InterPro" id="IPR009081">
    <property type="entry name" value="PP-bd_ACP"/>
</dbReference>
<dbReference type="InterPro" id="IPR020806">
    <property type="entry name" value="PKS_PP-bd"/>
</dbReference>
<proteinExistence type="predicted"/>
<sequence>MRRTVDGLVRYAISRLFRTPAARRIQDGGPGQIGEPAIHDMRKPQSQANGVADAAERGEDLVEQVRRIWEEVLGISPIDTDDDLFDLGGHSLTITQIIARMRKRLGVEVPLDVFFDEPTIAGVVDAVRNG</sequence>
<gene>
    <name evidence="5" type="ORF">Pph01_37330</name>
</gene>
<keyword evidence="3" id="KW-0597">Phosphoprotein</keyword>
<dbReference type="SUPFAM" id="SSF47336">
    <property type="entry name" value="ACP-like"/>
    <property type="match status" value="1"/>
</dbReference>
<accession>A0A8J3UGZ6</accession>
<dbReference type="InterPro" id="IPR036736">
    <property type="entry name" value="ACP-like_sf"/>
</dbReference>
<dbReference type="GO" id="GO:0031177">
    <property type="term" value="F:phosphopantetheine binding"/>
    <property type="evidence" value="ECO:0007669"/>
    <property type="project" value="InterPro"/>
</dbReference>
<dbReference type="PROSITE" id="PS50075">
    <property type="entry name" value="CARRIER"/>
    <property type="match status" value="1"/>
</dbReference>
<evidence type="ECO:0000259" key="4">
    <source>
        <dbReference type="PROSITE" id="PS50075"/>
    </source>
</evidence>
<evidence type="ECO:0000256" key="2">
    <source>
        <dbReference type="ARBA" id="ARBA00022450"/>
    </source>
</evidence>
<evidence type="ECO:0000313" key="6">
    <source>
        <dbReference type="Proteomes" id="UP000622547"/>
    </source>
</evidence>
<evidence type="ECO:0000313" key="5">
    <source>
        <dbReference type="EMBL" id="GII38730.1"/>
    </source>
</evidence>
<evidence type="ECO:0000256" key="1">
    <source>
        <dbReference type="ARBA" id="ARBA00001957"/>
    </source>
</evidence>
<dbReference type="InterPro" id="IPR006162">
    <property type="entry name" value="Ppantetheine_attach_site"/>
</dbReference>
<keyword evidence="2" id="KW-0596">Phosphopantetheine</keyword>
<dbReference type="FunFam" id="1.10.1200.10:FF:000005">
    <property type="entry name" value="Nonribosomal peptide synthetase 1"/>
    <property type="match status" value="1"/>
</dbReference>
<reference evidence="5 6" key="1">
    <citation type="submission" date="2021-01" db="EMBL/GenBank/DDBJ databases">
        <title>Whole genome shotgun sequence of Planotetraspora phitsanulokensis NBRC 104273.</title>
        <authorList>
            <person name="Komaki H."/>
            <person name="Tamura T."/>
        </authorList>
    </citation>
    <scope>NUCLEOTIDE SEQUENCE [LARGE SCALE GENOMIC DNA]</scope>
    <source>
        <strain evidence="5 6">NBRC 104273</strain>
    </source>
</reference>
<dbReference type="EMBL" id="BOOP01000015">
    <property type="protein sequence ID" value="GII38730.1"/>
    <property type="molecule type" value="Genomic_DNA"/>
</dbReference>